<dbReference type="AlphaFoldDB" id="A0A6J6TII7"/>
<evidence type="ECO:0000256" key="1">
    <source>
        <dbReference type="SAM" id="MobiDB-lite"/>
    </source>
</evidence>
<evidence type="ECO:0000313" key="2">
    <source>
        <dbReference type="EMBL" id="CAB4746928.1"/>
    </source>
</evidence>
<sequence length="207" mass="21074">MLKAAAPSCCAMPSIGCIIDIISAGIPPGNIARNCSGSAAFRASESRPATSAALGIAPPTTCCMCCAIGSTYRCHIGRVCSSHCERLHASGAPAVAGRTVASSSHTSARCRASVTARASASATTLSPPASGLASCCRATSRTISQLTGPVEPELPALCRKAPSCCSAAPIEFMSKGFWPELPGPGSPEFASSEPKPNPKGRLLIWQR</sequence>
<proteinExistence type="predicted"/>
<feature type="region of interest" description="Disordered" evidence="1">
    <location>
        <begin position="183"/>
        <end position="207"/>
    </location>
</feature>
<reference evidence="2" key="1">
    <citation type="submission" date="2020-05" db="EMBL/GenBank/DDBJ databases">
        <authorList>
            <person name="Chiriac C."/>
            <person name="Salcher M."/>
            <person name="Ghai R."/>
            <person name="Kavagutti S V."/>
        </authorList>
    </citation>
    <scope>NUCLEOTIDE SEQUENCE</scope>
</reference>
<organism evidence="2">
    <name type="scientific">freshwater metagenome</name>
    <dbReference type="NCBI Taxonomy" id="449393"/>
    <lineage>
        <taxon>unclassified sequences</taxon>
        <taxon>metagenomes</taxon>
        <taxon>ecological metagenomes</taxon>
    </lineage>
</organism>
<gene>
    <name evidence="2" type="ORF">UFOPK2810_00642</name>
</gene>
<dbReference type="EMBL" id="CAEZYZ010000088">
    <property type="protein sequence ID" value="CAB4746928.1"/>
    <property type="molecule type" value="Genomic_DNA"/>
</dbReference>
<name>A0A6J6TII7_9ZZZZ</name>
<accession>A0A6J6TII7</accession>
<protein>
    <submittedName>
        <fullName evidence="2">Unannotated protein</fullName>
    </submittedName>
</protein>